<dbReference type="InterPro" id="IPR006560">
    <property type="entry name" value="AWS_dom"/>
</dbReference>
<dbReference type="Pfam" id="PF00856">
    <property type="entry name" value="SET"/>
    <property type="match status" value="1"/>
</dbReference>
<evidence type="ECO:0000256" key="6">
    <source>
        <dbReference type="ARBA" id="ARBA00022691"/>
    </source>
</evidence>
<dbReference type="GO" id="GO:0008270">
    <property type="term" value="F:zinc ion binding"/>
    <property type="evidence" value="ECO:0007669"/>
    <property type="project" value="UniProtKB-KW"/>
</dbReference>
<feature type="region of interest" description="Disordered" evidence="11">
    <location>
        <begin position="1839"/>
        <end position="1858"/>
    </location>
</feature>
<keyword evidence="8" id="KW-0863">Zinc-finger</keyword>
<dbReference type="SUPFAM" id="SSF82199">
    <property type="entry name" value="SET domain"/>
    <property type="match status" value="1"/>
</dbReference>
<comment type="subcellular location">
    <subcellularLocation>
        <location evidence="2">Chromosome</location>
    </subcellularLocation>
    <subcellularLocation>
        <location evidence="1">Nucleus</location>
    </subcellularLocation>
</comment>
<evidence type="ECO:0000256" key="4">
    <source>
        <dbReference type="ARBA" id="ARBA00022603"/>
    </source>
</evidence>
<protein>
    <recommendedName>
        <fullName evidence="20">Histone-lysine N-methyltransferase ASHH2</fullName>
    </recommendedName>
</protein>
<dbReference type="PROSITE" id="PS50280">
    <property type="entry name" value="SET"/>
    <property type="match status" value="1"/>
</dbReference>
<keyword evidence="3" id="KW-0158">Chromosome</keyword>
<feature type="region of interest" description="Disordered" evidence="11">
    <location>
        <begin position="911"/>
        <end position="930"/>
    </location>
</feature>
<dbReference type="InterPro" id="IPR046341">
    <property type="entry name" value="SET_dom_sf"/>
</dbReference>
<feature type="compositionally biased region" description="Polar residues" evidence="11">
    <location>
        <begin position="616"/>
        <end position="629"/>
    </location>
</feature>
<organism evidence="17 18">
    <name type="scientific">Cannabis sativa</name>
    <name type="common">Hemp</name>
    <name type="synonym">Marijuana</name>
    <dbReference type="NCBI Taxonomy" id="3483"/>
    <lineage>
        <taxon>Eukaryota</taxon>
        <taxon>Viridiplantae</taxon>
        <taxon>Streptophyta</taxon>
        <taxon>Embryophyta</taxon>
        <taxon>Tracheophyta</taxon>
        <taxon>Spermatophyta</taxon>
        <taxon>Magnoliopsida</taxon>
        <taxon>eudicotyledons</taxon>
        <taxon>Gunneridae</taxon>
        <taxon>Pentapetalae</taxon>
        <taxon>rosids</taxon>
        <taxon>fabids</taxon>
        <taxon>Rosales</taxon>
        <taxon>Cannabaceae</taxon>
        <taxon>Cannabis</taxon>
    </lineage>
</organism>
<evidence type="ECO:0000259" key="13">
    <source>
        <dbReference type="PROSITE" id="PS50868"/>
    </source>
</evidence>
<gene>
    <name evidence="17" type="ORF">F8388_019261</name>
    <name evidence="16" type="ORF">G4B88_011060</name>
</gene>
<dbReference type="CDD" id="cd19172">
    <property type="entry name" value="SET_SETD2"/>
    <property type="match status" value="1"/>
</dbReference>
<feature type="domain" description="CW-type" evidence="14">
    <location>
        <begin position="1138"/>
        <end position="1192"/>
    </location>
</feature>
<feature type="compositionally biased region" description="Polar residues" evidence="11">
    <location>
        <begin position="1957"/>
        <end position="1966"/>
    </location>
</feature>
<dbReference type="GO" id="GO:0005694">
    <property type="term" value="C:chromosome"/>
    <property type="evidence" value="ECO:0007669"/>
    <property type="project" value="UniProtKB-SubCell"/>
</dbReference>
<name>A0A7J6FTE9_CANSA</name>
<feature type="region of interest" description="Disordered" evidence="11">
    <location>
        <begin position="2077"/>
        <end position="2132"/>
    </location>
</feature>
<dbReference type="SMART" id="SM00570">
    <property type="entry name" value="AWS"/>
    <property type="match status" value="1"/>
</dbReference>
<feature type="compositionally biased region" description="Polar residues" evidence="11">
    <location>
        <begin position="1060"/>
        <end position="1072"/>
    </location>
</feature>
<dbReference type="Pfam" id="PF07496">
    <property type="entry name" value="zf-CW"/>
    <property type="match status" value="1"/>
</dbReference>
<keyword evidence="10" id="KW-0539">Nucleus</keyword>
<dbReference type="FunFam" id="2.170.270.10:FF:000035">
    <property type="entry name" value="Histone-lysine N-methyltransferase"/>
    <property type="match status" value="1"/>
</dbReference>
<evidence type="ECO:0000259" key="14">
    <source>
        <dbReference type="PROSITE" id="PS51050"/>
    </source>
</evidence>
<dbReference type="Pfam" id="PF17907">
    <property type="entry name" value="AWS"/>
    <property type="match status" value="1"/>
</dbReference>
<dbReference type="PROSITE" id="PS51050">
    <property type="entry name" value="ZF_CW"/>
    <property type="match status" value="1"/>
</dbReference>
<sequence>MGLCDNSVIVEEPVCVSLSGHNLCSEILVQSVSDQHSCSKLSHQLITEVCTVKGDMLEGETDSTKVMPLENLSKNNSGDDRGCLNKTDSTKEMPLENLSKNSSGDDRGCLNKNDIGVDVCTLEQGRECSKVNKPQGEDGLGNLVGDCETPIEVPGIPLKLSRDQQVDTTRELIVNGDTLAEHNQNKDAFPLENTSKNDYGDSKAFTNESNSDADVCSTETGGEYFNENKPHIEDGLGNLGGECQVSLDTISVSGLSINCDQQVDTTQVCAVNGTLAGDIENACVLALDNSSENDPGYSRVCSNDNLSEIGVCTNQRGRECLKESSAQGDDVLGNLVHSGVISVTSLPINCDLQVEQTIDKNDKYLSVEVIEDKGNDVAEVNSDLCEQESQLHGCESLESLPQNVVLGNSHKQKEDFESVSVSDLENLSVKIVDSVGSEDDTCNMVSPLQRGGIFSEASCSGEEVSNCDLKKDQNNCVSCILADSSITEAVQMESNHVSLSTSTDSIYKNESPSIFVQQCEQISDGSVDTPPTKQVMEFVEEESDVTLDTKVVGRKMVPNEEIAGILNENSSFMPSKCVLEKSGSFQSSQPLGVVNDDSSGRLDVPDQLGSHMYGPINSSSPVERYSQTDYPGKDDEKIDYVSETKSFDVVSSTSRRNSRKGGSIRKTSTTKTPRKGKTKVPAPSRCIKIAIQGRKKRSCLSKSARSSAWGTLGNVTQLFDNSNQVKLINQGSLKANGGKKSGKQKKKGATIRSQGSKRKSGALNTNIRLKVKMGKDECQSSMTAMVPEVVDTSASCTANGCDIGAELYFESAKVANDVEDDWRKDEIATQFKCLSNNPSDFLNDLESNVVSEMSSKKGGDYFGVSPHMVESSGGAADDRCKDPGTSPDSEVINLTPDARVDFKRHDDFHGAVTSPKDLATPGDLTSNKNAKKKNKLSLGNNIEEEKSLNPSRMVKSKSLKLYVRKQNSNNGVSSSENLISSVRANASSNSASDMDLLHLSETAAATVFAETFQVESGTKVEIPSNQDTGADLSKLQNGKSSILDAKTKGHKIRKGKFQDSDSGIKSFNVSQKAQRRSVGKKNTKEKSVCGNVTCKEESQPETGVHVGDGKMNANSGENVPGLETKANKLPGFTGEQYLPLRNAWVSCDNCHKWRRIPAEDADTIEEIKCTWTCKDNMDKTFADCSIPQEKSNADINAELELSEASGEEDVSGTLVNHEVLECKRPRDPKKTAACVSIRTNQYLHRSRKTQTVDEMMICQCKPPSDGRLGCGDDCLNRVLNIECMQGTCPCRDLCSNQQFQKRKYAKLEKFRCGKKGYGLKLLEDISKGHFLIEYVGEVLDMQSYVSRQKEYALKGHKHFYFMTLNCNEVIDACVKGNKGRFINHSCDPNCQTEKWMVNGEICIGLFALRDIKKGEEVTFDYNYVRVFGAAAKKCYCGSPQCRGYIGGDPLNKEDGSQSGSDEDFPETLMLPEDGDANLMHKASSCNDVIAPVSEGDLDKRDEWDKYTTDPGKLEISTGKEDSMNYSASVVSLVDDALELDLKGKMSLSGEALEISQQREDVTQKLIPSALEKSSSSSHRFNRTSPVEVLNKSLHDGVDANRRSKFCIADDRLLSSKAHPNMKAPHSSNVLKKGKVKSNSPNASKVQMLTKKSQVLHMKPKKAIEGSFASRFDEVEEKLNDLLDDYGGISKRKDAPKFYLKLLYHTAKSGDSVNGEPIQRNRDLSMILDALLKTKSRLVLTDIINNNGLRMLHNIMKQYKADFKKIPILRKLLKVLEYLAVREIINCRHISKDPPCPQMESFTESILSLTEHGDRQVHQIARNFRDRWLRKLGRKVTHIDRDENKTEHSRSSRFSVSQNDWSDCNRFSVSQNDWSDHAGRPSEAFDCVKQPVVASTLVSAGIQEGSSASHTGVCPISGTRTRKRKSRWDQVSWEYPVVTNQDSSSLQHKELNVESKGPESSSLPQTSTEDKDVSGCTNDRYQLHKVDIAHDVKQNTGDDVPPGFSSPITPTMGLSLGPSMVCNLQCPPDTAVGHPQEKFLSRSPVSYGVPLSIIQQFGPPETVGSWVVAPGMPFHPFPPLPPLPRGKKDSSPSENGHCLSINQPAEKQQDGELPPTHTNDSTPSTTGSLSGADILCTDNQHTFKRGREWSQDLGRRYFKQQKWNSIKHGSPGHLKRNDTVSSKGVTNCVSIGDITSELRSTYCSESLGCGVEKAGNNCHQHPENHSQH</sequence>
<evidence type="ECO:0000313" key="18">
    <source>
        <dbReference type="Proteomes" id="UP000525078"/>
    </source>
</evidence>
<dbReference type="PROSITE" id="PS50868">
    <property type="entry name" value="POST_SET"/>
    <property type="match status" value="1"/>
</dbReference>
<feature type="compositionally biased region" description="Basic and acidic residues" evidence="11">
    <location>
        <begin position="77"/>
        <end position="94"/>
    </location>
</feature>
<feature type="region of interest" description="Disordered" evidence="11">
    <location>
        <begin position="1048"/>
        <end position="1082"/>
    </location>
</feature>
<reference evidence="18 19" key="1">
    <citation type="journal article" date="2020" name="bioRxiv">
        <title>Sequence and annotation of 42 cannabis genomes reveals extensive copy number variation in cannabinoid synthesis and pathogen resistance genes.</title>
        <authorList>
            <person name="Mckernan K.J."/>
            <person name="Helbert Y."/>
            <person name="Kane L.T."/>
            <person name="Ebling H."/>
            <person name="Zhang L."/>
            <person name="Liu B."/>
            <person name="Eaton Z."/>
            <person name="Mclaughlin S."/>
            <person name="Kingan S."/>
            <person name="Baybayan P."/>
            <person name="Concepcion G."/>
            <person name="Jordan M."/>
            <person name="Riva A."/>
            <person name="Barbazuk W."/>
            <person name="Harkins T."/>
        </authorList>
    </citation>
    <scope>NUCLEOTIDE SEQUENCE [LARGE SCALE GENOMIC DNA]</scope>
    <source>
        <strain evidence="18 19">cv. Jamaican Lion 4</strain>
        <strain evidence="16">Father</strain>
        <strain evidence="17">Mother</strain>
        <tissue evidence="17">Leaf</tissue>
    </source>
</reference>
<dbReference type="EMBL" id="JAATIP010000101">
    <property type="protein sequence ID" value="KAF4373079.1"/>
    <property type="molecule type" value="Genomic_DNA"/>
</dbReference>
<keyword evidence="9" id="KW-0862">Zinc</keyword>
<dbReference type="GO" id="GO:0046975">
    <property type="term" value="F:histone H3K36 methyltransferase activity"/>
    <property type="evidence" value="ECO:0007669"/>
    <property type="project" value="InterPro"/>
</dbReference>
<feature type="compositionally biased region" description="Basic and acidic residues" evidence="11">
    <location>
        <begin position="1839"/>
        <end position="1849"/>
    </location>
</feature>
<feature type="domain" description="AWS" evidence="15">
    <location>
        <begin position="1253"/>
        <end position="1303"/>
    </location>
</feature>
<dbReference type="PROSITE" id="PS51215">
    <property type="entry name" value="AWS"/>
    <property type="match status" value="1"/>
</dbReference>
<evidence type="ECO:0000256" key="9">
    <source>
        <dbReference type="ARBA" id="ARBA00022833"/>
    </source>
</evidence>
<dbReference type="InterPro" id="IPR044437">
    <property type="entry name" value="SETD2/Set2_SET"/>
</dbReference>
<dbReference type="InterPro" id="IPR001214">
    <property type="entry name" value="SET_dom"/>
</dbReference>
<keyword evidence="4" id="KW-0489">Methyltransferase</keyword>
<feature type="region of interest" description="Disordered" evidence="11">
    <location>
        <begin position="1940"/>
        <end position="1975"/>
    </location>
</feature>
<keyword evidence="5" id="KW-0808">Transferase</keyword>
<feature type="region of interest" description="Disordered" evidence="11">
    <location>
        <begin position="1617"/>
        <end position="1643"/>
    </location>
</feature>
<dbReference type="Proteomes" id="UP000583929">
    <property type="component" value="Unassembled WGS sequence"/>
</dbReference>
<evidence type="ECO:0000259" key="12">
    <source>
        <dbReference type="PROSITE" id="PS50280"/>
    </source>
</evidence>
<feature type="domain" description="Post-SET" evidence="13">
    <location>
        <begin position="1430"/>
        <end position="1446"/>
    </location>
</feature>
<feature type="compositionally biased region" description="Basic and acidic residues" evidence="11">
    <location>
        <begin position="1946"/>
        <end position="1956"/>
    </location>
</feature>
<evidence type="ECO:0000313" key="19">
    <source>
        <dbReference type="Proteomes" id="UP000583929"/>
    </source>
</evidence>
<dbReference type="SMART" id="SM00508">
    <property type="entry name" value="PostSET"/>
    <property type="match status" value="1"/>
</dbReference>
<dbReference type="Gene3D" id="2.170.270.10">
    <property type="entry name" value="SET domain"/>
    <property type="match status" value="1"/>
</dbReference>
<evidence type="ECO:0000256" key="1">
    <source>
        <dbReference type="ARBA" id="ARBA00004123"/>
    </source>
</evidence>
<feature type="region of interest" description="Disordered" evidence="11">
    <location>
        <begin position="1903"/>
        <end position="1927"/>
    </location>
</feature>
<evidence type="ECO:0008006" key="20">
    <source>
        <dbReference type="Google" id="ProtNLM"/>
    </source>
</evidence>
<evidence type="ECO:0000256" key="2">
    <source>
        <dbReference type="ARBA" id="ARBA00004286"/>
    </source>
</evidence>
<feature type="compositionally biased region" description="Basic and acidic residues" evidence="11">
    <location>
        <begin position="631"/>
        <end position="646"/>
    </location>
</feature>
<evidence type="ECO:0000313" key="17">
    <source>
        <dbReference type="EMBL" id="KAF4373079.1"/>
    </source>
</evidence>
<evidence type="ECO:0000256" key="8">
    <source>
        <dbReference type="ARBA" id="ARBA00022771"/>
    </source>
</evidence>
<dbReference type="EMBL" id="JAATIQ010000709">
    <property type="protein sequence ID" value="KAF4348246.1"/>
    <property type="molecule type" value="Genomic_DNA"/>
</dbReference>
<dbReference type="InterPro" id="IPR003616">
    <property type="entry name" value="Post-SET_dom"/>
</dbReference>
<evidence type="ECO:0000256" key="10">
    <source>
        <dbReference type="ARBA" id="ARBA00023242"/>
    </source>
</evidence>
<dbReference type="InterPro" id="IPR011124">
    <property type="entry name" value="Znf_CW"/>
</dbReference>
<feature type="region of interest" description="Disordered" evidence="11">
    <location>
        <begin position="733"/>
        <end position="761"/>
    </location>
</feature>
<feature type="region of interest" description="Disordered" evidence="11">
    <location>
        <begin position="586"/>
        <end position="682"/>
    </location>
</feature>
<keyword evidence="6" id="KW-0949">S-adenosyl-L-methionine</keyword>
<evidence type="ECO:0000259" key="15">
    <source>
        <dbReference type="PROSITE" id="PS51215"/>
    </source>
</evidence>
<evidence type="ECO:0000256" key="11">
    <source>
        <dbReference type="SAM" id="MobiDB-lite"/>
    </source>
</evidence>
<proteinExistence type="predicted"/>
<dbReference type="Gene3D" id="3.30.40.100">
    <property type="match status" value="1"/>
</dbReference>
<feature type="compositionally biased region" description="Basic residues" evidence="11">
    <location>
        <begin position="740"/>
        <end position="760"/>
    </location>
</feature>
<feature type="region of interest" description="Disordered" evidence="11">
    <location>
        <begin position="61"/>
        <end position="104"/>
    </location>
</feature>
<feature type="domain" description="SET" evidence="12">
    <location>
        <begin position="1305"/>
        <end position="1422"/>
    </location>
</feature>
<evidence type="ECO:0000256" key="3">
    <source>
        <dbReference type="ARBA" id="ARBA00022454"/>
    </source>
</evidence>
<dbReference type="PANTHER" id="PTHR22884">
    <property type="entry name" value="SET DOMAIN PROTEINS"/>
    <property type="match status" value="1"/>
</dbReference>
<dbReference type="GO" id="GO:0032259">
    <property type="term" value="P:methylation"/>
    <property type="evidence" value="ECO:0007669"/>
    <property type="project" value="UniProtKB-KW"/>
</dbReference>
<dbReference type="GO" id="GO:0005634">
    <property type="term" value="C:nucleus"/>
    <property type="evidence" value="ECO:0007669"/>
    <property type="project" value="UniProtKB-SubCell"/>
</dbReference>
<dbReference type="InterPro" id="IPR050777">
    <property type="entry name" value="SET2_Histone-Lys_MeTrsfase"/>
</dbReference>
<feature type="compositionally biased region" description="Polar residues" evidence="11">
    <location>
        <begin position="2115"/>
        <end position="2128"/>
    </location>
</feature>
<dbReference type="SMART" id="SM00317">
    <property type="entry name" value="SET"/>
    <property type="match status" value="1"/>
</dbReference>
<keyword evidence="19" id="KW-1185">Reference proteome</keyword>
<keyword evidence="7" id="KW-0479">Metal-binding</keyword>
<comment type="caution">
    <text evidence="17">The sequence shown here is derived from an EMBL/GenBank/DDBJ whole genome shotgun (WGS) entry which is preliminary data.</text>
</comment>
<dbReference type="Proteomes" id="UP000525078">
    <property type="component" value="Unassembled WGS sequence"/>
</dbReference>
<accession>A0A7J6FTE9</accession>
<evidence type="ECO:0000256" key="7">
    <source>
        <dbReference type="ARBA" id="ARBA00022723"/>
    </source>
</evidence>
<evidence type="ECO:0000256" key="5">
    <source>
        <dbReference type="ARBA" id="ARBA00022679"/>
    </source>
</evidence>
<evidence type="ECO:0000313" key="16">
    <source>
        <dbReference type="EMBL" id="KAF4348246.1"/>
    </source>
</evidence>